<feature type="transmembrane region" description="Helical" evidence="1">
    <location>
        <begin position="12"/>
        <end position="31"/>
    </location>
</feature>
<organism evidence="2">
    <name type="scientific">Arundo donax</name>
    <name type="common">Giant reed</name>
    <name type="synonym">Donax arundinaceus</name>
    <dbReference type="NCBI Taxonomy" id="35708"/>
    <lineage>
        <taxon>Eukaryota</taxon>
        <taxon>Viridiplantae</taxon>
        <taxon>Streptophyta</taxon>
        <taxon>Embryophyta</taxon>
        <taxon>Tracheophyta</taxon>
        <taxon>Spermatophyta</taxon>
        <taxon>Magnoliopsida</taxon>
        <taxon>Liliopsida</taxon>
        <taxon>Poales</taxon>
        <taxon>Poaceae</taxon>
        <taxon>PACMAD clade</taxon>
        <taxon>Arundinoideae</taxon>
        <taxon>Arundineae</taxon>
        <taxon>Arundo</taxon>
    </lineage>
</organism>
<dbReference type="EMBL" id="GBRH01161461">
    <property type="protein sequence ID" value="JAE36435.1"/>
    <property type="molecule type" value="Transcribed_RNA"/>
</dbReference>
<dbReference type="AlphaFoldDB" id="A0A0A9HGW7"/>
<sequence length="77" mass="9049">MQNSPVSFKKLNLIVDSFAIFYALISSYHVMLGIWTKSKWNYFVSYCPTYGHFYLGSVCFSFCWLLLVRSEKMKQIA</sequence>
<keyword evidence="1" id="KW-0812">Transmembrane</keyword>
<evidence type="ECO:0000313" key="2">
    <source>
        <dbReference type="EMBL" id="JAE36435.1"/>
    </source>
</evidence>
<keyword evidence="1" id="KW-1133">Transmembrane helix</keyword>
<evidence type="ECO:0000256" key="1">
    <source>
        <dbReference type="SAM" id="Phobius"/>
    </source>
</evidence>
<name>A0A0A9HGW7_ARUDO</name>
<keyword evidence="1" id="KW-0472">Membrane</keyword>
<feature type="transmembrane region" description="Helical" evidence="1">
    <location>
        <begin position="51"/>
        <end position="68"/>
    </location>
</feature>
<protein>
    <submittedName>
        <fullName evidence="2">Uncharacterized protein</fullName>
    </submittedName>
</protein>
<accession>A0A0A9HGW7</accession>
<proteinExistence type="predicted"/>
<reference evidence="2" key="1">
    <citation type="submission" date="2014-09" db="EMBL/GenBank/DDBJ databases">
        <authorList>
            <person name="Magalhaes I.L.F."/>
            <person name="Oliveira U."/>
            <person name="Santos F.R."/>
            <person name="Vidigal T.H.D.A."/>
            <person name="Brescovit A.D."/>
            <person name="Santos A.J."/>
        </authorList>
    </citation>
    <scope>NUCLEOTIDE SEQUENCE</scope>
    <source>
        <tissue evidence="2">Shoot tissue taken approximately 20 cm above the soil surface</tissue>
    </source>
</reference>
<reference evidence="2" key="2">
    <citation type="journal article" date="2015" name="Data Brief">
        <title>Shoot transcriptome of the giant reed, Arundo donax.</title>
        <authorList>
            <person name="Barrero R.A."/>
            <person name="Guerrero F.D."/>
            <person name="Moolhuijzen P."/>
            <person name="Goolsby J.A."/>
            <person name="Tidwell J."/>
            <person name="Bellgard S.E."/>
            <person name="Bellgard M.I."/>
        </authorList>
    </citation>
    <scope>NUCLEOTIDE SEQUENCE</scope>
    <source>
        <tissue evidence="2">Shoot tissue taken approximately 20 cm above the soil surface</tissue>
    </source>
</reference>